<dbReference type="InterPro" id="IPR025827">
    <property type="entry name" value="Zn_ribbon_recom_dom"/>
</dbReference>
<accession>A0A1V0UWU3</accession>
<dbReference type="Pfam" id="PF00239">
    <property type="entry name" value="Resolvase"/>
    <property type="match status" value="1"/>
</dbReference>
<feature type="domain" description="Resolvase/invertase-type recombinase catalytic" evidence="2">
    <location>
        <begin position="9"/>
        <end position="159"/>
    </location>
</feature>
<dbReference type="PANTHER" id="PTHR30461:SF23">
    <property type="entry name" value="DNA RECOMBINASE-RELATED"/>
    <property type="match status" value="1"/>
</dbReference>
<dbReference type="PROSITE" id="PS51736">
    <property type="entry name" value="RECOMBINASES_3"/>
    <property type="match status" value="1"/>
</dbReference>
<evidence type="ECO:0000313" key="4">
    <source>
        <dbReference type="EMBL" id="ARF69656.1"/>
    </source>
</evidence>
<dbReference type="PANTHER" id="PTHR30461">
    <property type="entry name" value="DNA-INVERTASE FROM LAMBDOID PROPHAGE"/>
    <property type="match status" value="1"/>
</dbReference>
<evidence type="ECO:0000313" key="5">
    <source>
        <dbReference type="Proteomes" id="UP000192727"/>
    </source>
</evidence>
<dbReference type="Pfam" id="PF07508">
    <property type="entry name" value="Recombinase"/>
    <property type="match status" value="1"/>
</dbReference>
<dbReference type="InterPro" id="IPR038109">
    <property type="entry name" value="DNA_bind_recomb_sf"/>
</dbReference>
<feature type="coiled-coil region" evidence="1">
    <location>
        <begin position="350"/>
        <end position="384"/>
    </location>
</feature>
<reference evidence="4 5" key="1">
    <citation type="submission" date="2017-03" db="EMBL/GenBank/DDBJ databases">
        <title>Paenibacillus larvae genome sequencing.</title>
        <authorList>
            <person name="Dingman D.W."/>
        </authorList>
    </citation>
    <scope>NUCLEOTIDE SEQUENCE [LARGE SCALE GENOMIC DNA]</scope>
    <source>
        <strain evidence="4 5">SAG 10367</strain>
    </source>
</reference>
<evidence type="ECO:0008006" key="6">
    <source>
        <dbReference type="Google" id="ProtNLM"/>
    </source>
</evidence>
<keyword evidence="1" id="KW-0175">Coiled coil</keyword>
<sequence length="491" mass="57206">MKKVNKKIKAIGYIRQSDEREDKEDISEQTQLSKIQQYCDFNDWDLVEVFKDIDYSGFRIKYTKRPGLMQAIEYIKNNPVQKLVIFNLSRLTRRRKDFLLIQESLNKLEVDICSTAEQLDFGSPTGRLVANILVNFNEYYSDNLSDVTMDNKKTNAEKGRWNGGPAPFGLKKDGDSFTADGDKADAIRLAFRMAKDGKGPYLIAKKLNELSVLTETGRSWSPRRIRYVLTNPTYAGMQKWQGKLYPLKSCEKLVEWDDFQYIQDTLFGKEKVWKGKERQLLSSLLRCPVCGGKMHARFSTGKKSRRYVCNKKNTLGHCPSPNYDLPTLDEAVVQAIGAMAKKRYEASELILELNESQEDNTNTLKNLRDEYNRLDAAKQKIFDDYYINNKLTEDQFNTLMTRYEKRQKEIDEALQKIPLPQSKSYGHYDDIIGEFTEALEVLPKQEKRKSIELLIDRIIPGEPTKVIFKWGDEMEIKPREMKKYNQKVYFY</sequence>
<evidence type="ECO:0000259" key="2">
    <source>
        <dbReference type="PROSITE" id="PS51736"/>
    </source>
</evidence>
<organism evidence="4 5">
    <name type="scientific">Paenibacillus larvae subsp. pulvifaciens</name>
    <dbReference type="NCBI Taxonomy" id="1477"/>
    <lineage>
        <taxon>Bacteria</taxon>
        <taxon>Bacillati</taxon>
        <taxon>Bacillota</taxon>
        <taxon>Bacilli</taxon>
        <taxon>Bacillales</taxon>
        <taxon>Paenibacillaceae</taxon>
        <taxon>Paenibacillus</taxon>
    </lineage>
</organism>
<name>A0A1V0UWU3_9BACL</name>
<feature type="domain" description="Recombinase" evidence="3">
    <location>
        <begin position="167"/>
        <end position="272"/>
    </location>
</feature>
<proteinExistence type="predicted"/>
<dbReference type="EMBL" id="CP020557">
    <property type="protein sequence ID" value="ARF69656.1"/>
    <property type="molecule type" value="Genomic_DNA"/>
</dbReference>
<evidence type="ECO:0000259" key="3">
    <source>
        <dbReference type="PROSITE" id="PS51737"/>
    </source>
</evidence>
<protein>
    <recommendedName>
        <fullName evidence="6">Recombinase family protein</fullName>
    </recommendedName>
</protein>
<dbReference type="PROSITE" id="PS51737">
    <property type="entry name" value="RECOMBINASE_DNA_BIND"/>
    <property type="match status" value="1"/>
</dbReference>
<dbReference type="InterPro" id="IPR036162">
    <property type="entry name" value="Resolvase-like_N_sf"/>
</dbReference>
<dbReference type="GO" id="GO:0000150">
    <property type="term" value="F:DNA strand exchange activity"/>
    <property type="evidence" value="ECO:0007669"/>
    <property type="project" value="InterPro"/>
</dbReference>
<dbReference type="SUPFAM" id="SSF53041">
    <property type="entry name" value="Resolvase-like"/>
    <property type="match status" value="1"/>
</dbReference>
<dbReference type="InterPro" id="IPR011109">
    <property type="entry name" value="DNA_bind_recombinase_dom"/>
</dbReference>
<dbReference type="AlphaFoldDB" id="A0A1V0UWU3"/>
<dbReference type="Gene3D" id="3.40.50.1390">
    <property type="entry name" value="Resolvase, N-terminal catalytic domain"/>
    <property type="match status" value="1"/>
</dbReference>
<dbReference type="InterPro" id="IPR050639">
    <property type="entry name" value="SSR_resolvase"/>
</dbReference>
<dbReference type="CDD" id="cd00338">
    <property type="entry name" value="Ser_Recombinase"/>
    <property type="match status" value="1"/>
</dbReference>
<dbReference type="SMART" id="SM00857">
    <property type="entry name" value="Resolvase"/>
    <property type="match status" value="1"/>
</dbReference>
<gene>
    <name evidence="4" type="ORF">B7C51_20230</name>
</gene>
<dbReference type="Pfam" id="PF13408">
    <property type="entry name" value="Zn_ribbon_recom"/>
    <property type="match status" value="1"/>
</dbReference>
<dbReference type="Gene3D" id="3.90.1750.20">
    <property type="entry name" value="Putative Large Serine Recombinase, Chain B, Domain 2"/>
    <property type="match status" value="1"/>
</dbReference>
<evidence type="ECO:0000256" key="1">
    <source>
        <dbReference type="SAM" id="Coils"/>
    </source>
</evidence>
<dbReference type="Proteomes" id="UP000192727">
    <property type="component" value="Chromosome"/>
</dbReference>
<dbReference type="GO" id="GO:0003677">
    <property type="term" value="F:DNA binding"/>
    <property type="evidence" value="ECO:0007669"/>
    <property type="project" value="InterPro"/>
</dbReference>
<dbReference type="InterPro" id="IPR006119">
    <property type="entry name" value="Resolv_N"/>
</dbReference>